<accession>A0AAV2LPU5</accession>
<name>A0AAV2LPU5_KNICA</name>
<dbReference type="Proteomes" id="UP001497482">
    <property type="component" value="Chromosome 4"/>
</dbReference>
<dbReference type="EMBL" id="OZ035826">
    <property type="protein sequence ID" value="CAL1603606.1"/>
    <property type="molecule type" value="Genomic_DNA"/>
</dbReference>
<organism evidence="1 2">
    <name type="scientific">Knipowitschia caucasica</name>
    <name type="common">Caucasian dwarf goby</name>
    <name type="synonym">Pomatoschistus caucasicus</name>
    <dbReference type="NCBI Taxonomy" id="637954"/>
    <lineage>
        <taxon>Eukaryota</taxon>
        <taxon>Metazoa</taxon>
        <taxon>Chordata</taxon>
        <taxon>Craniata</taxon>
        <taxon>Vertebrata</taxon>
        <taxon>Euteleostomi</taxon>
        <taxon>Actinopterygii</taxon>
        <taxon>Neopterygii</taxon>
        <taxon>Teleostei</taxon>
        <taxon>Neoteleostei</taxon>
        <taxon>Acanthomorphata</taxon>
        <taxon>Gobiaria</taxon>
        <taxon>Gobiiformes</taxon>
        <taxon>Gobioidei</taxon>
        <taxon>Gobiidae</taxon>
        <taxon>Gobiinae</taxon>
        <taxon>Knipowitschia</taxon>
    </lineage>
</organism>
<proteinExistence type="predicted"/>
<evidence type="ECO:0000313" key="1">
    <source>
        <dbReference type="EMBL" id="CAL1603606.1"/>
    </source>
</evidence>
<sequence>MRGHWFESVQFGSGGQTAEQEVCAVTSSGRAEQILTCSWDGLLRLLQISCGCDKKQQTAATGGTLKPQLFRQRQRGDC</sequence>
<protein>
    <submittedName>
        <fullName evidence="1">Uncharacterized protein</fullName>
    </submittedName>
</protein>
<evidence type="ECO:0000313" key="2">
    <source>
        <dbReference type="Proteomes" id="UP001497482"/>
    </source>
</evidence>
<reference evidence="1 2" key="1">
    <citation type="submission" date="2024-04" db="EMBL/GenBank/DDBJ databases">
        <authorList>
            <person name="Waldvogel A.-M."/>
            <person name="Schoenle A."/>
        </authorList>
    </citation>
    <scope>NUCLEOTIDE SEQUENCE [LARGE SCALE GENOMIC DNA]</scope>
</reference>
<keyword evidence="2" id="KW-1185">Reference proteome</keyword>
<dbReference type="AlphaFoldDB" id="A0AAV2LPU5"/>
<gene>
    <name evidence="1" type="ORF">KC01_LOCUS31265</name>
</gene>